<keyword evidence="2" id="KW-1003">Cell membrane</keyword>
<evidence type="ECO:0000256" key="7">
    <source>
        <dbReference type="SAM" id="Phobius"/>
    </source>
</evidence>
<feature type="transmembrane region" description="Helical" evidence="7">
    <location>
        <begin position="1034"/>
        <end position="1056"/>
    </location>
</feature>
<feature type="domain" description="ABC3 transporter permease C-terminal" evidence="8">
    <location>
        <begin position="637"/>
        <end position="745"/>
    </location>
</feature>
<feature type="transmembrane region" description="Helical" evidence="7">
    <location>
        <begin position="1131"/>
        <end position="1151"/>
    </location>
</feature>
<evidence type="ECO:0000256" key="1">
    <source>
        <dbReference type="ARBA" id="ARBA00004651"/>
    </source>
</evidence>
<evidence type="ECO:0000256" key="4">
    <source>
        <dbReference type="ARBA" id="ARBA00022989"/>
    </source>
</evidence>
<dbReference type="PANTHER" id="PTHR30287">
    <property type="entry name" value="MEMBRANE COMPONENT OF PREDICTED ABC SUPERFAMILY METABOLITE UPTAKE TRANSPORTER"/>
    <property type="match status" value="1"/>
</dbReference>
<feature type="transmembrane region" description="Helical" evidence="7">
    <location>
        <begin position="633"/>
        <end position="652"/>
    </location>
</feature>
<dbReference type="PANTHER" id="PTHR30287:SF1">
    <property type="entry name" value="INNER MEMBRANE PROTEIN"/>
    <property type="match status" value="1"/>
</dbReference>
<keyword evidence="3 7" id="KW-0812">Transmembrane</keyword>
<sequence length="1166" mass="131334">MNNKIMRKDFYMEVRRSPGRFLSIFLIVAMGVAFFSGIRSAQPDMLYTGDSYFDEHRLMDIKVISTLGITESDLEALEEVDGVELAEGGYSVDALSKGEENQKVLHIMSMLPTMNEVDVEEGRMPVNEGECLVDDRSSYQVGDLIWVESGTDTSIKDTLKTDEWKVVGKASSSCYISLNRGSAMIGTGSVSAFVIVPEETFKSEVYTEAYLLVEGADELEAFSDDYEERVDEVIQNIEDITGLRGEIRRNEIVDDANLELDKARKELTDGKWEAENKLADALNQITEGENQLQDAKQQIAEGENLLAEAKTTLDEKQKELDDAKEQYESGRRQLEDGKAAYSQGMESYNQGLEEYNSNLAVYKQKAQEYQQAEEAYAAGEAEYQQGKASYEEQKAIYEPMIQAGRESLSVKRAELDAGWDTYYQMAESEDVQVQQQAELLKQQLDEAEEAYRQGEAEITGYQQELDSGAAILADSRAQLDATRGILDGAKSELDAGKAQLDEAYNQLLAAKAELDGSRAQLQSGEEQLDDAYRQLQDGQMQLDDGRKELKTQEDTLKEAKSEIAEKEPELVDAKREYEEGKKESEEEIAGGEQKIADAEKELSNVGEAVWYVYDRSVLPEYSGYGENADRMKAIGGVFPVLFFLVAALISLTSMTRMVEEQRTQIGTMKALGYGRFAIASKYLGYALAAALGGSVLGILVGEKVIPYIIIYAYGIIYPYMNDILVPYNMYYAVMATVAATACTLAATGAACYRELGAQPAVLMRPPSPKSGKRVFMERITFIWKHLSFTWKSTIRNLFRYKKRFFMTVFGIGGCMGLMLFAFGLKDSIYEIADIQYEEIQIYDGMAYLQENVTEEEKENLSAYIEEEEGIKESLDVNMRTVTLVHDSNKREAYQTVPEDLGQIDEFVKFHDRVGKEEYTLGDDGVILSEKTAKMLDVKEGDTIEIEDTDFGNHKVKVANICENYMGHYMYMSRNLYEEIYDEEFTVNCIYFKTVGETNAKMEETGEKILKQDAVLNVSYLHDIEQQLNDMLKSLNLVVIVLIVSAGMLAFVVLYNLNNINITERRRELATLKVLGFYDGEVSAYVYRENIILTFVGMAAGIVIGILLHRFIIETVEVDSAMFGRIIDFSSYIYSMLFTLGFSFFVNGVMYFKLKKIDMVESLKSVE</sequence>
<feature type="transmembrane region" description="Helical" evidence="7">
    <location>
        <begin position="804"/>
        <end position="824"/>
    </location>
</feature>
<reference evidence="9 10" key="1">
    <citation type="journal article" date="2021" name="ISME Commun">
        <title>Automated analysis of genomic sequences facilitates high-throughput and comprehensive description of bacteria.</title>
        <authorList>
            <person name="Hitch T.C.A."/>
        </authorList>
    </citation>
    <scope>NUCLEOTIDE SEQUENCE [LARGE SCALE GENOMIC DNA]</scope>
    <source>
        <strain evidence="9 10">Sanger_03</strain>
    </source>
</reference>
<name>A0ABT2RQK3_9FIRM</name>
<keyword evidence="6" id="KW-0175">Coiled coil</keyword>
<evidence type="ECO:0000313" key="9">
    <source>
        <dbReference type="EMBL" id="MCU6687708.1"/>
    </source>
</evidence>
<dbReference type="Proteomes" id="UP001652431">
    <property type="component" value="Unassembled WGS sequence"/>
</dbReference>
<proteinExistence type="predicted"/>
<dbReference type="EMBL" id="JAOQJU010000025">
    <property type="protein sequence ID" value="MCU6687708.1"/>
    <property type="molecule type" value="Genomic_DNA"/>
</dbReference>
<feature type="transmembrane region" description="Helical" evidence="7">
    <location>
        <begin position="21"/>
        <end position="38"/>
    </location>
</feature>
<evidence type="ECO:0000259" key="8">
    <source>
        <dbReference type="Pfam" id="PF02687"/>
    </source>
</evidence>
<evidence type="ECO:0000313" key="10">
    <source>
        <dbReference type="Proteomes" id="UP001652431"/>
    </source>
</evidence>
<dbReference type="Gene3D" id="1.10.287.620">
    <property type="entry name" value="Helix Hairpins"/>
    <property type="match status" value="1"/>
</dbReference>
<evidence type="ECO:0000256" key="6">
    <source>
        <dbReference type="SAM" id="Coils"/>
    </source>
</evidence>
<feature type="coiled-coil region" evidence="6">
    <location>
        <begin position="216"/>
        <end position="382"/>
    </location>
</feature>
<evidence type="ECO:0000256" key="2">
    <source>
        <dbReference type="ARBA" id="ARBA00022475"/>
    </source>
</evidence>
<evidence type="ECO:0000256" key="3">
    <source>
        <dbReference type="ARBA" id="ARBA00022692"/>
    </source>
</evidence>
<keyword evidence="5 7" id="KW-0472">Membrane</keyword>
<organism evidence="9 10">
    <name type="scientific">Dorea acetigenes</name>
    <dbReference type="NCBI Taxonomy" id="2981787"/>
    <lineage>
        <taxon>Bacteria</taxon>
        <taxon>Bacillati</taxon>
        <taxon>Bacillota</taxon>
        <taxon>Clostridia</taxon>
        <taxon>Lachnospirales</taxon>
        <taxon>Lachnospiraceae</taxon>
        <taxon>Dorea</taxon>
    </lineage>
</organism>
<keyword evidence="4 7" id="KW-1133">Transmembrane helix</keyword>
<dbReference type="Pfam" id="PF02687">
    <property type="entry name" value="FtsX"/>
    <property type="match status" value="2"/>
</dbReference>
<protein>
    <submittedName>
        <fullName evidence="9">FtsX-like permease family protein</fullName>
    </submittedName>
</protein>
<dbReference type="InterPro" id="IPR038766">
    <property type="entry name" value="Membrane_comp_ABC_pdt"/>
</dbReference>
<comment type="subcellular location">
    <subcellularLocation>
        <location evidence="1">Cell membrane</location>
        <topology evidence="1">Multi-pass membrane protein</topology>
    </subcellularLocation>
</comment>
<feature type="transmembrane region" description="Helical" evidence="7">
    <location>
        <begin position="1090"/>
        <end position="1111"/>
    </location>
</feature>
<gene>
    <name evidence="9" type="ORF">OCV99_14445</name>
</gene>
<feature type="coiled-coil region" evidence="6">
    <location>
        <begin position="423"/>
        <end position="601"/>
    </location>
</feature>
<feature type="transmembrane region" description="Helical" evidence="7">
    <location>
        <begin position="682"/>
        <end position="709"/>
    </location>
</feature>
<comment type="caution">
    <text evidence="9">The sequence shown here is derived from an EMBL/GenBank/DDBJ whole genome shotgun (WGS) entry which is preliminary data.</text>
</comment>
<keyword evidence="10" id="KW-1185">Reference proteome</keyword>
<accession>A0ABT2RQK3</accession>
<dbReference type="InterPro" id="IPR003838">
    <property type="entry name" value="ABC3_permease_C"/>
</dbReference>
<dbReference type="RefSeq" id="WP_158371488.1">
    <property type="nucleotide sequence ID" value="NZ_JAOQJU010000025.1"/>
</dbReference>
<feature type="domain" description="ABC3 transporter permease C-terminal" evidence="8">
    <location>
        <begin position="1040"/>
        <end position="1156"/>
    </location>
</feature>
<evidence type="ECO:0000256" key="5">
    <source>
        <dbReference type="ARBA" id="ARBA00023136"/>
    </source>
</evidence>